<dbReference type="EMBL" id="LAZR01002488">
    <property type="protein sequence ID" value="KKN29457.1"/>
    <property type="molecule type" value="Genomic_DNA"/>
</dbReference>
<reference evidence="1" key="1">
    <citation type="journal article" date="2015" name="Nature">
        <title>Complex archaea that bridge the gap between prokaryotes and eukaryotes.</title>
        <authorList>
            <person name="Spang A."/>
            <person name="Saw J.H."/>
            <person name="Jorgensen S.L."/>
            <person name="Zaremba-Niedzwiedzka K."/>
            <person name="Martijn J."/>
            <person name="Lind A.E."/>
            <person name="van Eijk R."/>
            <person name="Schleper C."/>
            <person name="Guy L."/>
            <person name="Ettema T.J."/>
        </authorList>
    </citation>
    <scope>NUCLEOTIDE SEQUENCE</scope>
</reference>
<comment type="caution">
    <text evidence="1">The sequence shown here is derived from an EMBL/GenBank/DDBJ whole genome shotgun (WGS) entry which is preliminary data.</text>
</comment>
<protein>
    <submittedName>
        <fullName evidence="1">Uncharacterized protein</fullName>
    </submittedName>
</protein>
<sequence>AVENKVKKVILTRLEELPVKQKMKYGLNGKAVIEVSKSSPMSKEFIKIDGNYSDYFEEKFKGGGLKPEEIRDLGKGF</sequence>
<gene>
    <name evidence="1" type="ORF">LCGC14_0844220</name>
</gene>
<organism evidence="1">
    <name type="scientific">marine sediment metagenome</name>
    <dbReference type="NCBI Taxonomy" id="412755"/>
    <lineage>
        <taxon>unclassified sequences</taxon>
        <taxon>metagenomes</taxon>
        <taxon>ecological metagenomes</taxon>
    </lineage>
</organism>
<proteinExistence type="predicted"/>
<feature type="non-terminal residue" evidence="1">
    <location>
        <position position="1"/>
    </location>
</feature>
<name>A0A0F9PXH2_9ZZZZ</name>
<evidence type="ECO:0000313" key="1">
    <source>
        <dbReference type="EMBL" id="KKN29457.1"/>
    </source>
</evidence>
<accession>A0A0F9PXH2</accession>
<dbReference type="AlphaFoldDB" id="A0A0F9PXH2"/>